<dbReference type="EMBL" id="WUAV01000002">
    <property type="protein sequence ID" value="KAF1767729.1"/>
    <property type="molecule type" value="Genomic_DNA"/>
</dbReference>
<evidence type="ECO:0000313" key="3">
    <source>
        <dbReference type="Proteomes" id="UP000483820"/>
    </source>
</evidence>
<dbReference type="Gene3D" id="3.30.710.10">
    <property type="entry name" value="Potassium Channel Kv1.1, Chain A"/>
    <property type="match status" value="1"/>
</dbReference>
<dbReference type="AlphaFoldDB" id="A0A6A5HJQ2"/>
<dbReference type="CTD" id="78774491"/>
<reference evidence="2 3" key="1">
    <citation type="submission" date="2019-12" db="EMBL/GenBank/DDBJ databases">
        <title>Chromosome-level assembly of the Caenorhabditis remanei genome.</title>
        <authorList>
            <person name="Teterina A.A."/>
            <person name="Willis J.H."/>
            <person name="Phillips P.C."/>
        </authorList>
    </citation>
    <scope>NUCLEOTIDE SEQUENCE [LARGE SCALE GENOMIC DNA]</scope>
    <source>
        <strain evidence="2 3">PX506</strain>
        <tissue evidence="2">Whole organism</tissue>
    </source>
</reference>
<dbReference type="PANTHER" id="PTHR11145:SF19">
    <property type="entry name" value="BTB DOMAIN-CONTAINING PROTEIN-RELATED"/>
    <property type="match status" value="1"/>
</dbReference>
<dbReference type="InterPro" id="IPR011333">
    <property type="entry name" value="SKP1/BTB/POZ_sf"/>
</dbReference>
<dbReference type="SMART" id="SM00225">
    <property type="entry name" value="BTB"/>
    <property type="match status" value="1"/>
</dbReference>
<dbReference type="Pfam" id="PF02214">
    <property type="entry name" value="BTB_2"/>
    <property type="match status" value="1"/>
</dbReference>
<dbReference type="InterPro" id="IPR000210">
    <property type="entry name" value="BTB/POZ_dom"/>
</dbReference>
<feature type="domain" description="BTB" evidence="1">
    <location>
        <begin position="1"/>
        <end position="99"/>
    </location>
</feature>
<evidence type="ECO:0000313" key="2">
    <source>
        <dbReference type="EMBL" id="KAF1767729.1"/>
    </source>
</evidence>
<protein>
    <recommendedName>
        <fullName evidence="1">BTB domain-containing protein</fullName>
    </recommendedName>
</protein>
<dbReference type="InterPro" id="IPR003131">
    <property type="entry name" value="T1-type_BTB"/>
</dbReference>
<gene>
    <name evidence="2" type="ORF">GCK72_007688</name>
</gene>
<organism evidence="2 3">
    <name type="scientific">Caenorhabditis remanei</name>
    <name type="common">Caenorhabditis vulgaris</name>
    <dbReference type="NCBI Taxonomy" id="31234"/>
    <lineage>
        <taxon>Eukaryota</taxon>
        <taxon>Metazoa</taxon>
        <taxon>Ecdysozoa</taxon>
        <taxon>Nematoda</taxon>
        <taxon>Chromadorea</taxon>
        <taxon>Rhabditida</taxon>
        <taxon>Rhabditina</taxon>
        <taxon>Rhabditomorpha</taxon>
        <taxon>Rhabditoidea</taxon>
        <taxon>Rhabditidae</taxon>
        <taxon>Peloderinae</taxon>
        <taxon>Caenorhabditis</taxon>
    </lineage>
</organism>
<dbReference type="InterPro" id="IPR045068">
    <property type="entry name" value="BACURD1-3"/>
</dbReference>
<name>A0A6A5HJQ2_CAERE</name>
<dbReference type="PANTHER" id="PTHR11145">
    <property type="entry name" value="BTB/POZ DOMAIN-CONTAINING ADAPTER FOR CUL3-MEDIATED RHOA DEGRADATION PROTEIN FAMILY MEMBER"/>
    <property type="match status" value="1"/>
</dbReference>
<dbReference type="SUPFAM" id="SSF54695">
    <property type="entry name" value="POZ domain"/>
    <property type="match status" value="1"/>
</dbReference>
<dbReference type="KEGG" id="crq:GCK72_007688"/>
<evidence type="ECO:0000259" key="1">
    <source>
        <dbReference type="SMART" id="SM00225"/>
    </source>
</evidence>
<proteinExistence type="predicted"/>
<dbReference type="GO" id="GO:0051260">
    <property type="term" value="P:protein homooligomerization"/>
    <property type="evidence" value="ECO:0007669"/>
    <property type="project" value="InterPro"/>
</dbReference>
<comment type="caution">
    <text evidence="2">The sequence shown here is derived from an EMBL/GenBank/DDBJ whole genome shotgun (WGS) entry which is preliminary data.</text>
</comment>
<accession>A0A6A5HJQ2</accession>
<dbReference type="GeneID" id="78774491"/>
<sequence>MTVQLNIGGIIFRTARTTLTVKARENLLALKAEKMNAAYLVFADRSPKHFDLILSSICYGNDIDLPDSEEELEEIKIEAKFYELNDLVEKCDERLSIIEGNNPINSEKELNQKIACLGSVTNDRHSVEPNRFNSKHWGEVFHSTDTLTLVNQYKSVFDIYFMPLADHTLPNCAVISDARCNKTFIKYLEKRITSFLAKIFNCYIPFLVK</sequence>
<dbReference type="Proteomes" id="UP000483820">
    <property type="component" value="Chromosome II"/>
</dbReference>
<dbReference type="RefSeq" id="XP_053590568.1">
    <property type="nucleotide sequence ID" value="XM_053726374.1"/>
</dbReference>